<keyword evidence="7" id="KW-1185">Reference proteome</keyword>
<dbReference type="RefSeq" id="WP_282589202.1">
    <property type="nucleotide sequence ID" value="NZ_JAMOIM010000067.1"/>
</dbReference>
<evidence type="ECO:0000313" key="7">
    <source>
        <dbReference type="Proteomes" id="UP001165667"/>
    </source>
</evidence>
<dbReference type="GO" id="GO:0000976">
    <property type="term" value="F:transcription cis-regulatory region binding"/>
    <property type="evidence" value="ECO:0007669"/>
    <property type="project" value="TreeGrafter"/>
</dbReference>
<dbReference type="Pfam" id="PF00486">
    <property type="entry name" value="Trans_reg_C"/>
    <property type="match status" value="1"/>
</dbReference>
<evidence type="ECO:0000256" key="1">
    <source>
        <dbReference type="ARBA" id="ARBA00023125"/>
    </source>
</evidence>
<dbReference type="GO" id="GO:0006355">
    <property type="term" value="P:regulation of DNA-templated transcription"/>
    <property type="evidence" value="ECO:0007669"/>
    <property type="project" value="InterPro"/>
</dbReference>
<accession>A0AA42CML6</accession>
<dbReference type="Proteomes" id="UP001165667">
    <property type="component" value="Unassembled WGS sequence"/>
</dbReference>
<name>A0AA42CML6_9HYPH</name>
<feature type="modified residue" description="4-aspartylphosphate" evidence="2">
    <location>
        <position position="51"/>
    </location>
</feature>
<dbReference type="SMART" id="SM00448">
    <property type="entry name" value="REC"/>
    <property type="match status" value="1"/>
</dbReference>
<evidence type="ECO:0000256" key="2">
    <source>
        <dbReference type="PROSITE-ProRule" id="PRU00169"/>
    </source>
</evidence>
<dbReference type="Pfam" id="PF00072">
    <property type="entry name" value="Response_reg"/>
    <property type="match status" value="1"/>
</dbReference>
<sequence>MRILLVEDNRRLSKVISDALKAHGFAVDALMTASDAEAALGATDYDAIVLDLGLPDRDGMTLLAAGRRHGIAAPVLVITAREGTQAVIEGLNGGADDYLCKPFVIDELIARIRALLRRPGHALSVLLREGNLVFDTVERRVRIEGCEIDLSRRELAALEVFMRRAARVISKADLEESMYGFGEEVGSNAIEVLVHRLRKKLSGAKATVEIHTLRGIGYLLAHDPA</sequence>
<gene>
    <name evidence="6" type="ORF">M8523_33520</name>
</gene>
<dbReference type="SMART" id="SM00862">
    <property type="entry name" value="Trans_reg_C"/>
    <property type="match status" value="1"/>
</dbReference>
<dbReference type="CDD" id="cd17624">
    <property type="entry name" value="REC_OmpR_PmrA-like"/>
    <property type="match status" value="1"/>
</dbReference>
<proteinExistence type="predicted"/>
<dbReference type="PANTHER" id="PTHR48111">
    <property type="entry name" value="REGULATOR OF RPOS"/>
    <property type="match status" value="1"/>
</dbReference>
<dbReference type="Gene3D" id="6.10.250.690">
    <property type="match status" value="1"/>
</dbReference>
<comment type="caution">
    <text evidence="6">The sequence shown here is derived from an EMBL/GenBank/DDBJ whole genome shotgun (WGS) entry which is preliminary data.</text>
</comment>
<feature type="domain" description="OmpR/PhoB-type" evidence="5">
    <location>
        <begin position="124"/>
        <end position="222"/>
    </location>
</feature>
<reference evidence="6" key="1">
    <citation type="submission" date="2022-05" db="EMBL/GenBank/DDBJ databases">
        <authorList>
            <person name="Pankratov T."/>
        </authorList>
    </citation>
    <scope>NUCLEOTIDE SEQUENCE</scope>
    <source>
        <strain evidence="6">BP6-180914</strain>
    </source>
</reference>
<dbReference type="InterPro" id="IPR039420">
    <property type="entry name" value="WalR-like"/>
</dbReference>
<keyword evidence="2" id="KW-0597">Phosphoprotein</keyword>
<dbReference type="PROSITE" id="PS51755">
    <property type="entry name" value="OMPR_PHOB"/>
    <property type="match status" value="1"/>
</dbReference>
<evidence type="ECO:0000259" key="5">
    <source>
        <dbReference type="PROSITE" id="PS51755"/>
    </source>
</evidence>
<dbReference type="SUPFAM" id="SSF52172">
    <property type="entry name" value="CheY-like"/>
    <property type="match status" value="1"/>
</dbReference>
<keyword evidence="1 3" id="KW-0238">DNA-binding</keyword>
<dbReference type="EMBL" id="JAMOIM010000067">
    <property type="protein sequence ID" value="MCW6512814.1"/>
    <property type="molecule type" value="Genomic_DNA"/>
</dbReference>
<dbReference type="InterPro" id="IPR001789">
    <property type="entry name" value="Sig_transdc_resp-reg_receiver"/>
</dbReference>
<dbReference type="CDD" id="cd00383">
    <property type="entry name" value="trans_reg_C"/>
    <property type="match status" value="1"/>
</dbReference>
<dbReference type="GO" id="GO:0000156">
    <property type="term" value="F:phosphorelay response regulator activity"/>
    <property type="evidence" value="ECO:0007669"/>
    <property type="project" value="TreeGrafter"/>
</dbReference>
<dbReference type="Gene3D" id="1.10.10.10">
    <property type="entry name" value="Winged helix-like DNA-binding domain superfamily/Winged helix DNA-binding domain"/>
    <property type="match status" value="1"/>
</dbReference>
<dbReference type="InterPro" id="IPR011006">
    <property type="entry name" value="CheY-like_superfamily"/>
</dbReference>
<dbReference type="InterPro" id="IPR036388">
    <property type="entry name" value="WH-like_DNA-bd_sf"/>
</dbReference>
<dbReference type="AlphaFoldDB" id="A0AA42CML6"/>
<dbReference type="GO" id="GO:0005829">
    <property type="term" value="C:cytosol"/>
    <property type="evidence" value="ECO:0007669"/>
    <property type="project" value="TreeGrafter"/>
</dbReference>
<dbReference type="PROSITE" id="PS50110">
    <property type="entry name" value="RESPONSE_REGULATORY"/>
    <property type="match status" value="1"/>
</dbReference>
<feature type="domain" description="Response regulatory" evidence="4">
    <location>
        <begin position="2"/>
        <end position="116"/>
    </location>
</feature>
<feature type="DNA-binding region" description="OmpR/PhoB-type" evidence="3">
    <location>
        <begin position="124"/>
        <end position="222"/>
    </location>
</feature>
<protein>
    <submittedName>
        <fullName evidence="6">Response regulator transcription factor</fullName>
    </submittedName>
</protein>
<dbReference type="PANTHER" id="PTHR48111:SF36">
    <property type="entry name" value="TRANSCRIPTIONAL REGULATORY PROTEIN CUTR"/>
    <property type="match status" value="1"/>
</dbReference>
<dbReference type="InterPro" id="IPR001867">
    <property type="entry name" value="OmpR/PhoB-type_DNA-bd"/>
</dbReference>
<evidence type="ECO:0000259" key="4">
    <source>
        <dbReference type="PROSITE" id="PS50110"/>
    </source>
</evidence>
<dbReference type="GO" id="GO:0032993">
    <property type="term" value="C:protein-DNA complex"/>
    <property type="evidence" value="ECO:0007669"/>
    <property type="project" value="TreeGrafter"/>
</dbReference>
<evidence type="ECO:0000256" key="3">
    <source>
        <dbReference type="PROSITE-ProRule" id="PRU01091"/>
    </source>
</evidence>
<evidence type="ECO:0000313" key="6">
    <source>
        <dbReference type="EMBL" id="MCW6512814.1"/>
    </source>
</evidence>
<organism evidence="6 7">
    <name type="scientific">Lichenifustis flavocetrariae</name>
    <dbReference type="NCBI Taxonomy" id="2949735"/>
    <lineage>
        <taxon>Bacteria</taxon>
        <taxon>Pseudomonadati</taxon>
        <taxon>Pseudomonadota</taxon>
        <taxon>Alphaproteobacteria</taxon>
        <taxon>Hyphomicrobiales</taxon>
        <taxon>Lichenihabitantaceae</taxon>
        <taxon>Lichenifustis</taxon>
    </lineage>
</organism>
<dbReference type="Gene3D" id="3.40.50.2300">
    <property type="match status" value="1"/>
</dbReference>